<name>A0A561CQZ6_9BACI</name>
<evidence type="ECO:0000256" key="5">
    <source>
        <dbReference type="ARBA" id="ARBA00022989"/>
    </source>
</evidence>
<evidence type="ECO:0000256" key="6">
    <source>
        <dbReference type="ARBA" id="ARBA00023136"/>
    </source>
</evidence>
<dbReference type="EMBL" id="VIVN01000015">
    <property type="protein sequence ID" value="TWD93417.1"/>
    <property type="molecule type" value="Genomic_DNA"/>
</dbReference>
<dbReference type="Gene3D" id="1.10.3730.20">
    <property type="match status" value="1"/>
</dbReference>
<keyword evidence="6 8" id="KW-0472">Membrane</keyword>
<reference evidence="9 10" key="1">
    <citation type="submission" date="2019-06" db="EMBL/GenBank/DDBJ databases">
        <title>Sorghum-associated microbial communities from plants grown in Nebraska, USA.</title>
        <authorList>
            <person name="Schachtman D."/>
        </authorList>
    </citation>
    <scope>NUCLEOTIDE SEQUENCE [LARGE SCALE GENOMIC DNA]</scope>
    <source>
        <strain evidence="9 10">2482</strain>
    </source>
</reference>
<feature type="transmembrane region" description="Helical" evidence="8">
    <location>
        <begin position="6"/>
        <end position="24"/>
    </location>
</feature>
<dbReference type="Pfam" id="PF00893">
    <property type="entry name" value="Multi_Drug_Res"/>
    <property type="match status" value="1"/>
</dbReference>
<keyword evidence="2" id="KW-0813">Transport</keyword>
<keyword evidence="5 8" id="KW-1133">Transmembrane helix</keyword>
<organism evidence="9 10">
    <name type="scientific">Neobacillus bataviensis</name>
    <dbReference type="NCBI Taxonomy" id="220685"/>
    <lineage>
        <taxon>Bacteria</taxon>
        <taxon>Bacillati</taxon>
        <taxon>Bacillota</taxon>
        <taxon>Bacilli</taxon>
        <taxon>Bacillales</taxon>
        <taxon>Bacillaceae</taxon>
        <taxon>Neobacillus</taxon>
    </lineage>
</organism>
<keyword evidence="4 7" id="KW-0812">Transmembrane</keyword>
<dbReference type="GO" id="GO:0022857">
    <property type="term" value="F:transmembrane transporter activity"/>
    <property type="evidence" value="ECO:0007669"/>
    <property type="project" value="InterPro"/>
</dbReference>
<protein>
    <submittedName>
        <fullName evidence="9">Paired small multidrug resistance pump</fullName>
    </submittedName>
</protein>
<evidence type="ECO:0000256" key="7">
    <source>
        <dbReference type="RuleBase" id="RU003942"/>
    </source>
</evidence>
<comment type="caution">
    <text evidence="9">The sequence shown here is derived from an EMBL/GenBank/DDBJ whole genome shotgun (WGS) entry which is preliminary data.</text>
</comment>
<dbReference type="Proteomes" id="UP000319671">
    <property type="component" value="Unassembled WGS sequence"/>
</dbReference>
<comment type="similarity">
    <text evidence="7">Belongs to the drug/metabolite transporter (DMT) superfamily. Small multidrug resistance (SMR) (TC 2.A.7.1) family.</text>
</comment>
<evidence type="ECO:0000256" key="2">
    <source>
        <dbReference type="ARBA" id="ARBA00022448"/>
    </source>
</evidence>
<dbReference type="PANTHER" id="PTHR30561:SF0">
    <property type="entry name" value="GUANIDINIUM EXPORTER"/>
    <property type="match status" value="1"/>
</dbReference>
<keyword evidence="3" id="KW-1003">Cell membrane</keyword>
<evidence type="ECO:0000313" key="9">
    <source>
        <dbReference type="EMBL" id="TWD93417.1"/>
    </source>
</evidence>
<dbReference type="InterPro" id="IPR037185">
    <property type="entry name" value="EmrE-like"/>
</dbReference>
<evidence type="ECO:0000256" key="8">
    <source>
        <dbReference type="SAM" id="Phobius"/>
    </source>
</evidence>
<dbReference type="FunFam" id="1.10.3730.20:FF:000001">
    <property type="entry name" value="Quaternary ammonium compound resistance transporter SugE"/>
    <property type="match status" value="1"/>
</dbReference>
<evidence type="ECO:0000256" key="1">
    <source>
        <dbReference type="ARBA" id="ARBA00004651"/>
    </source>
</evidence>
<evidence type="ECO:0000313" key="10">
    <source>
        <dbReference type="Proteomes" id="UP000319671"/>
    </source>
</evidence>
<sequence length="104" mass="11382">MAWVYLILAGGFEVFGVIGMNRVLKYKNFQAYTVLFGGFIFSFSFLTLAMQTLPSGLSYAVWTGIGTIGGTLVGMFFYGEAKDWKRLLCIGTILSAIIGLKLTS</sequence>
<dbReference type="PANTHER" id="PTHR30561">
    <property type="entry name" value="SMR FAMILY PROTON-DEPENDENT DRUG EFFLUX TRANSPORTER SUGE"/>
    <property type="match status" value="1"/>
</dbReference>
<keyword evidence="10" id="KW-1185">Reference proteome</keyword>
<comment type="subcellular location">
    <subcellularLocation>
        <location evidence="1 7">Cell membrane</location>
        <topology evidence="1 7">Multi-pass membrane protein</topology>
    </subcellularLocation>
</comment>
<evidence type="ECO:0000256" key="4">
    <source>
        <dbReference type="ARBA" id="ARBA00022692"/>
    </source>
</evidence>
<evidence type="ECO:0000256" key="3">
    <source>
        <dbReference type="ARBA" id="ARBA00022475"/>
    </source>
</evidence>
<dbReference type="AlphaFoldDB" id="A0A561CQZ6"/>
<dbReference type="InterPro" id="IPR000390">
    <property type="entry name" value="Small_drug/metabolite_transptr"/>
</dbReference>
<dbReference type="SUPFAM" id="SSF103481">
    <property type="entry name" value="Multidrug resistance efflux transporter EmrE"/>
    <property type="match status" value="1"/>
</dbReference>
<gene>
    <name evidence="9" type="ORF">FB550_11554</name>
</gene>
<dbReference type="GO" id="GO:0005886">
    <property type="term" value="C:plasma membrane"/>
    <property type="evidence" value="ECO:0007669"/>
    <property type="project" value="UniProtKB-SubCell"/>
</dbReference>
<accession>A0A561CQZ6</accession>
<feature type="transmembrane region" description="Helical" evidence="8">
    <location>
        <begin position="59"/>
        <end position="79"/>
    </location>
</feature>
<dbReference type="InterPro" id="IPR045324">
    <property type="entry name" value="Small_multidrug_res"/>
</dbReference>
<dbReference type="RefSeq" id="WP_144567578.1">
    <property type="nucleotide sequence ID" value="NZ_VIVN01000015.1"/>
</dbReference>
<feature type="transmembrane region" description="Helical" evidence="8">
    <location>
        <begin position="31"/>
        <end position="53"/>
    </location>
</feature>
<proteinExistence type="inferred from homology"/>